<dbReference type="Pfam" id="PF00884">
    <property type="entry name" value="Sulfatase"/>
    <property type="match status" value="1"/>
</dbReference>
<reference evidence="5" key="1">
    <citation type="submission" date="2015-09" db="EMBL/GenBank/DDBJ databases">
        <authorList>
            <person name="Rodrigo-Torres Lidia"/>
            <person name="Arahal R.David."/>
        </authorList>
    </citation>
    <scope>NUCLEOTIDE SEQUENCE [LARGE SCALE GENOMIC DNA]</scope>
    <source>
        <strain evidence="5">CECT 7735</strain>
    </source>
</reference>
<protein>
    <submittedName>
        <fullName evidence="4">Arylsulfatase</fullName>
        <ecNumber evidence="4">3.1.6.1</ecNumber>
    </submittedName>
</protein>
<evidence type="ECO:0000313" key="4">
    <source>
        <dbReference type="EMBL" id="CUJ90965.1"/>
    </source>
</evidence>
<dbReference type="InterPro" id="IPR017850">
    <property type="entry name" value="Alkaline_phosphatase_core_sf"/>
</dbReference>
<dbReference type="EC" id="3.1.6.1" evidence="4"/>
<dbReference type="EMBL" id="CYTW01000001">
    <property type="protein sequence ID" value="CUJ90965.1"/>
    <property type="molecule type" value="Genomic_DNA"/>
</dbReference>
<dbReference type="STRING" id="1715693.PH7735_01311"/>
<dbReference type="GeneID" id="83880367"/>
<organism evidence="4 5">
    <name type="scientific">Shimia thalassica</name>
    <dbReference type="NCBI Taxonomy" id="1715693"/>
    <lineage>
        <taxon>Bacteria</taxon>
        <taxon>Pseudomonadati</taxon>
        <taxon>Pseudomonadota</taxon>
        <taxon>Alphaproteobacteria</taxon>
        <taxon>Rhodobacterales</taxon>
        <taxon>Roseobacteraceae</taxon>
    </lineage>
</organism>
<evidence type="ECO:0000313" key="5">
    <source>
        <dbReference type="Proteomes" id="UP000051870"/>
    </source>
</evidence>
<accession>A0A0P1I5E7</accession>
<evidence type="ECO:0000256" key="1">
    <source>
        <dbReference type="ARBA" id="ARBA00022723"/>
    </source>
</evidence>
<sequence>MPKNVLFIMCDQLRWDYLSCTGHPHLHTPHIDRLAERGVLFDRTYVQSPICGPSRMSFYTGRYASSHGSTWNNIPLKVGEMTLGDHLRPLGVRTALCGKTHMTADVEGMRRLGLAPDSTIGALVSECGFEPYEREDGLHPDGPRYARNEAYDAFMKDRGWPDENPWQTVANSAEDDDGNILSGWFMDNADKPARAADEETETPYITSRAMDFIREAGDTPWCLHLSYIKPHWPYIVPAPYHDMYGPETHLDPVRSEAERADPHPVYGAFMEERVSRAFCDDGTRTRVLTAYMGLIKQIDDQIGRLMGFLDDQGITDDTMIVFTSDHGDYLGDHWMGEKELFHDASARIPLIVVDPRPEADATRGVKSSALVEAIDVVPTILNYFGGEDVPHIIEGKSLQPILHGQVDSLREFAISEYDYSMRNVRKRLGVSVQDAKLTMLFDGRWKYTFAEGFRPMLFDLETHPDEFVDLGGDPACADELTRLEKLFFGWSRRTSQRTTRSDAWIAARDPSLGEAKAGILIGYRNEAELHEVLPETKPQSKDTGKVS</sequence>
<dbReference type="FunFam" id="3.40.720.10:FF:000062">
    <property type="entry name" value="Probable sulfatase"/>
    <property type="match status" value="1"/>
</dbReference>
<keyword evidence="5" id="KW-1185">Reference proteome</keyword>
<gene>
    <name evidence="4" type="ORF">PH7735_01311</name>
</gene>
<dbReference type="SUPFAM" id="SSF53649">
    <property type="entry name" value="Alkaline phosphatase-like"/>
    <property type="match status" value="1"/>
</dbReference>
<dbReference type="InterPro" id="IPR000917">
    <property type="entry name" value="Sulfatase_N"/>
</dbReference>
<keyword evidence="2 4" id="KW-0378">Hydrolase</keyword>
<dbReference type="PANTHER" id="PTHR45953:SF1">
    <property type="entry name" value="IDURONATE 2-SULFATASE"/>
    <property type="match status" value="1"/>
</dbReference>
<dbReference type="Proteomes" id="UP000051870">
    <property type="component" value="Unassembled WGS sequence"/>
</dbReference>
<dbReference type="PANTHER" id="PTHR45953">
    <property type="entry name" value="IDURONATE 2-SULFATASE"/>
    <property type="match status" value="1"/>
</dbReference>
<evidence type="ECO:0000259" key="3">
    <source>
        <dbReference type="Pfam" id="PF00884"/>
    </source>
</evidence>
<name>A0A0P1I5E7_9RHOB</name>
<proteinExistence type="predicted"/>
<evidence type="ECO:0000256" key="2">
    <source>
        <dbReference type="ARBA" id="ARBA00022801"/>
    </source>
</evidence>
<feature type="domain" description="Sulfatase N-terminal" evidence="3">
    <location>
        <begin position="3"/>
        <end position="385"/>
    </location>
</feature>
<dbReference type="RefSeq" id="WP_058310452.1">
    <property type="nucleotide sequence ID" value="NZ_CYTW01000001.1"/>
</dbReference>
<dbReference type="GO" id="GO:0046872">
    <property type="term" value="F:metal ion binding"/>
    <property type="evidence" value="ECO:0007669"/>
    <property type="project" value="UniProtKB-KW"/>
</dbReference>
<dbReference type="GO" id="GO:0004065">
    <property type="term" value="F:arylsulfatase activity"/>
    <property type="evidence" value="ECO:0007669"/>
    <property type="project" value="UniProtKB-EC"/>
</dbReference>
<dbReference type="GO" id="GO:0005737">
    <property type="term" value="C:cytoplasm"/>
    <property type="evidence" value="ECO:0007669"/>
    <property type="project" value="TreeGrafter"/>
</dbReference>
<dbReference type="AlphaFoldDB" id="A0A0P1I5E7"/>
<keyword evidence="1" id="KW-0479">Metal-binding</keyword>
<dbReference type="Gene3D" id="3.40.720.10">
    <property type="entry name" value="Alkaline Phosphatase, subunit A"/>
    <property type="match status" value="1"/>
</dbReference>